<dbReference type="InterPro" id="IPR003445">
    <property type="entry name" value="Cat_transpt"/>
</dbReference>
<feature type="transmembrane region" description="Helical" evidence="8">
    <location>
        <begin position="397"/>
        <end position="418"/>
    </location>
</feature>
<comment type="subcellular location">
    <subcellularLocation>
        <location evidence="1">Cell membrane</location>
        <topology evidence="1">Multi-pass membrane protein</topology>
    </subcellularLocation>
</comment>
<feature type="transmembrane region" description="Helical" evidence="8">
    <location>
        <begin position="183"/>
        <end position="203"/>
    </location>
</feature>
<evidence type="ECO:0000313" key="10">
    <source>
        <dbReference type="Proteomes" id="UP000183997"/>
    </source>
</evidence>
<keyword evidence="4 8" id="KW-0812">Transmembrane</keyword>
<evidence type="ECO:0000256" key="3">
    <source>
        <dbReference type="ARBA" id="ARBA00022475"/>
    </source>
</evidence>
<dbReference type="PANTHER" id="PTHR32024:SF1">
    <property type="entry name" value="KTR SYSTEM POTASSIUM UPTAKE PROTEIN B"/>
    <property type="match status" value="1"/>
</dbReference>
<dbReference type="Pfam" id="PF02386">
    <property type="entry name" value="TrkH"/>
    <property type="match status" value="1"/>
</dbReference>
<dbReference type="GO" id="GO:0008324">
    <property type="term" value="F:monoatomic cation transmembrane transporter activity"/>
    <property type="evidence" value="ECO:0007669"/>
    <property type="project" value="InterPro"/>
</dbReference>
<dbReference type="GO" id="GO:0030001">
    <property type="term" value="P:metal ion transport"/>
    <property type="evidence" value="ECO:0007669"/>
    <property type="project" value="UniProtKB-ARBA"/>
</dbReference>
<dbReference type="STRING" id="1121421.SAMN02745123_02788"/>
<keyword evidence="2" id="KW-0813">Transport</keyword>
<feature type="transmembrane region" description="Helical" evidence="8">
    <location>
        <begin position="37"/>
        <end position="57"/>
    </location>
</feature>
<keyword evidence="7 8" id="KW-0472">Membrane</keyword>
<keyword evidence="3" id="KW-1003">Cell membrane</keyword>
<feature type="transmembrane region" description="Helical" evidence="8">
    <location>
        <begin position="12"/>
        <end position="31"/>
    </location>
</feature>
<evidence type="ECO:0000256" key="5">
    <source>
        <dbReference type="ARBA" id="ARBA00022989"/>
    </source>
</evidence>
<gene>
    <name evidence="9" type="ORF">SAMN02745123_02788</name>
</gene>
<dbReference type="OrthoDB" id="9810952at2"/>
<feature type="transmembrane region" description="Helical" evidence="8">
    <location>
        <begin position="287"/>
        <end position="320"/>
    </location>
</feature>
<dbReference type="Proteomes" id="UP000183997">
    <property type="component" value="Unassembled WGS sequence"/>
</dbReference>
<dbReference type="AlphaFoldDB" id="A0A1M6UIU2"/>
<evidence type="ECO:0000256" key="7">
    <source>
        <dbReference type="ARBA" id="ARBA00023136"/>
    </source>
</evidence>
<feature type="transmembrane region" description="Helical" evidence="8">
    <location>
        <begin position="69"/>
        <end position="93"/>
    </location>
</feature>
<dbReference type="GO" id="GO:0005886">
    <property type="term" value="C:plasma membrane"/>
    <property type="evidence" value="ECO:0007669"/>
    <property type="project" value="UniProtKB-SubCell"/>
</dbReference>
<evidence type="ECO:0000256" key="4">
    <source>
        <dbReference type="ARBA" id="ARBA00022692"/>
    </source>
</evidence>
<evidence type="ECO:0000256" key="6">
    <source>
        <dbReference type="ARBA" id="ARBA00023065"/>
    </source>
</evidence>
<keyword evidence="5 8" id="KW-1133">Transmembrane helix</keyword>
<feature type="transmembrane region" description="Helical" evidence="8">
    <location>
        <begin position="223"/>
        <end position="241"/>
    </location>
</feature>
<evidence type="ECO:0000256" key="8">
    <source>
        <dbReference type="SAM" id="Phobius"/>
    </source>
</evidence>
<sequence length="435" mass="47550">MNNRLRPGQILVLSYIAVGLLGSLLLMLPGASTGPTGFLQAWFTAISALTVTGLTVVPTDSHWTIYGQTVILILMQIGGLGLMVFTTIFLMILGTRIQLGQRALIAQDRNFFNVSGILRLVRNVVFLTLIIEGSGAVLMAFLTPHLWDKGLGVGVFFVIFQTVSAFNGVGLGLTGQSLEIYRLYPSLIFVYTALIFLGSLGYVVLQELLVQHRWQRMSLHTRLVLWVTGFIILIGSGFYFISEYNRLMTGLSLPNKIVESLFQAVTKTAGFTTVPVSSWSEPFVFLALMMMFIGASPGSVGGGIKTTTIGTIVLAIWAVARGRKEVVIWEREIAPESVTKAFTVAIIAFFLVSFSTLVLMVIENLPFLPVLFEVVSAMATVGLSMGITEQLSPLGQVLLTVLMFVGRIGVLSLVIFLAKQEQPRVRYLKEDILIG</sequence>
<evidence type="ECO:0000313" key="9">
    <source>
        <dbReference type="EMBL" id="SHK69028.1"/>
    </source>
</evidence>
<keyword evidence="10" id="KW-1185">Reference proteome</keyword>
<feature type="transmembrane region" description="Helical" evidence="8">
    <location>
        <begin position="124"/>
        <end position="143"/>
    </location>
</feature>
<feature type="transmembrane region" description="Helical" evidence="8">
    <location>
        <begin position="341"/>
        <end position="361"/>
    </location>
</feature>
<dbReference type="RefSeq" id="WP_072915464.1">
    <property type="nucleotide sequence ID" value="NZ_FRAR01000020.1"/>
</dbReference>
<accession>A0A1M6UIU2</accession>
<name>A0A1M6UIU2_9FIRM</name>
<evidence type="ECO:0000256" key="2">
    <source>
        <dbReference type="ARBA" id="ARBA00022448"/>
    </source>
</evidence>
<keyword evidence="6" id="KW-0406">Ion transport</keyword>
<protein>
    <submittedName>
        <fullName evidence="9">Trk system potassium uptake protein TrkH</fullName>
    </submittedName>
</protein>
<reference evidence="10" key="1">
    <citation type="submission" date="2016-11" db="EMBL/GenBank/DDBJ databases">
        <authorList>
            <person name="Varghese N."/>
            <person name="Submissions S."/>
        </authorList>
    </citation>
    <scope>NUCLEOTIDE SEQUENCE [LARGE SCALE GENOMIC DNA]</scope>
    <source>
        <strain evidence="10">DSM 10349</strain>
    </source>
</reference>
<feature type="transmembrane region" description="Helical" evidence="8">
    <location>
        <begin position="150"/>
        <end position="171"/>
    </location>
</feature>
<organism evidence="9 10">
    <name type="scientific">Desulforamulus aeronauticus DSM 10349</name>
    <dbReference type="NCBI Taxonomy" id="1121421"/>
    <lineage>
        <taxon>Bacteria</taxon>
        <taxon>Bacillati</taxon>
        <taxon>Bacillota</taxon>
        <taxon>Clostridia</taxon>
        <taxon>Eubacteriales</taxon>
        <taxon>Peptococcaceae</taxon>
        <taxon>Desulforamulus</taxon>
    </lineage>
</organism>
<proteinExistence type="predicted"/>
<evidence type="ECO:0000256" key="1">
    <source>
        <dbReference type="ARBA" id="ARBA00004651"/>
    </source>
</evidence>
<dbReference type="EMBL" id="FRAR01000020">
    <property type="protein sequence ID" value="SHK69028.1"/>
    <property type="molecule type" value="Genomic_DNA"/>
</dbReference>
<dbReference type="PANTHER" id="PTHR32024">
    <property type="entry name" value="TRK SYSTEM POTASSIUM UPTAKE PROTEIN TRKG-RELATED"/>
    <property type="match status" value="1"/>
</dbReference>